<dbReference type="InterPro" id="IPR050264">
    <property type="entry name" value="Bact_CCA-adding_enz_type3_sf"/>
</dbReference>
<feature type="domain" description="Poly A polymerase head" evidence="10">
    <location>
        <begin position="28"/>
        <end position="149"/>
    </location>
</feature>
<dbReference type="Pfam" id="PF12627">
    <property type="entry name" value="PolyA_pol_RNAbd"/>
    <property type="match status" value="1"/>
</dbReference>
<comment type="similarity">
    <text evidence="9">Belongs to the tRNA nucleotidyltransferase/poly(A) polymerase family.</text>
</comment>
<dbReference type="RefSeq" id="WP_347128827.1">
    <property type="nucleotide sequence ID" value="NZ_JBDMDN010000065.1"/>
</dbReference>
<protein>
    <submittedName>
        <fullName evidence="13">HD domain-containing protein</fullName>
    </submittedName>
</protein>
<evidence type="ECO:0000313" key="13">
    <source>
        <dbReference type="EMBL" id="MCQ4841344.1"/>
    </source>
</evidence>
<comment type="caution">
    <text evidence="13">The sequence shown here is derived from an EMBL/GenBank/DDBJ whole genome shotgun (WGS) entry which is preliminary data.</text>
</comment>
<evidence type="ECO:0000313" key="14">
    <source>
        <dbReference type="Proteomes" id="UP001524473"/>
    </source>
</evidence>
<sequence length="448" mass="50380">MHIEVQIEIPDYVNKLMAKLNDAGYEAWCVGGCVRDSLLGRIPEDWDLAVSSLPPETKQVFSDYPTFDVGMRHGTISVLSEGHTVELTTFRMDGVYSDARHPDSVQFSNSLEEDLSRRDFTVNAMAYRQNSGLRDPFDGLRDLETGLLRCVGIPAKRFSEDALRVLRCLRFSSTLGFAIEPETLQAAMDARGLLEDVSRDRVRDELQKLLCGTDAAETLRRNSEILFSLLPELAPLASCNYETLYHRCSVWEHSLQVLSAVSPNPLLRWSALLHDCGKPACKRAPEKGTAHFHGDASESEQLAGMILKRLRFPNRDLDRVCSLIRYHVETLPLPEKRLKKLLGEFGGDWVFELFSLMRANLAGQDPNRLEEHLTALRDSQELAETILSRQDCLTLRDLAVNGKDLLSLGYHPGPALGKELSFLLEKVLSGTLENDRDILLQEAEKTRS</sequence>
<feature type="domain" description="CCA-adding enzyme C-terminal" evidence="12">
    <location>
        <begin position="303"/>
        <end position="442"/>
    </location>
</feature>
<organism evidence="13 14">
    <name type="scientific">Neglectibacter timonensis</name>
    <dbReference type="NCBI Taxonomy" id="1776382"/>
    <lineage>
        <taxon>Bacteria</taxon>
        <taxon>Bacillati</taxon>
        <taxon>Bacillota</taxon>
        <taxon>Clostridia</taxon>
        <taxon>Eubacteriales</taxon>
        <taxon>Oscillospiraceae</taxon>
        <taxon>Neglectibacter</taxon>
    </lineage>
</organism>
<gene>
    <name evidence="13" type="ORF">NE695_15635</name>
</gene>
<keyword evidence="3" id="KW-0819">tRNA processing</keyword>
<keyword evidence="4" id="KW-0548">Nucleotidyltransferase</keyword>
<evidence type="ECO:0000259" key="10">
    <source>
        <dbReference type="Pfam" id="PF01743"/>
    </source>
</evidence>
<dbReference type="SUPFAM" id="SSF81891">
    <property type="entry name" value="Poly A polymerase C-terminal region-like"/>
    <property type="match status" value="1"/>
</dbReference>
<dbReference type="Pfam" id="PF13735">
    <property type="entry name" value="tRNA_NucTran2_2"/>
    <property type="match status" value="1"/>
</dbReference>
<evidence type="ECO:0000259" key="11">
    <source>
        <dbReference type="Pfam" id="PF12627"/>
    </source>
</evidence>
<keyword evidence="14" id="KW-1185">Reference proteome</keyword>
<evidence type="ECO:0000256" key="7">
    <source>
        <dbReference type="ARBA" id="ARBA00022842"/>
    </source>
</evidence>
<dbReference type="InterPro" id="IPR002646">
    <property type="entry name" value="PolA_pol_head_dom"/>
</dbReference>
<reference evidence="13 14" key="1">
    <citation type="submission" date="2022-06" db="EMBL/GenBank/DDBJ databases">
        <title>Isolation of gut microbiota from human fecal samples.</title>
        <authorList>
            <person name="Pamer E.G."/>
            <person name="Barat B."/>
            <person name="Waligurski E."/>
            <person name="Medina S."/>
            <person name="Paddock L."/>
            <person name="Mostad J."/>
        </authorList>
    </citation>
    <scope>NUCLEOTIDE SEQUENCE [LARGE SCALE GENOMIC DNA]</scope>
    <source>
        <strain evidence="13 14">DFI.9.73</strain>
    </source>
</reference>
<dbReference type="Pfam" id="PF01743">
    <property type="entry name" value="PolyA_pol"/>
    <property type="match status" value="1"/>
</dbReference>
<evidence type="ECO:0000256" key="5">
    <source>
        <dbReference type="ARBA" id="ARBA00022723"/>
    </source>
</evidence>
<dbReference type="InterPro" id="IPR043519">
    <property type="entry name" value="NT_sf"/>
</dbReference>
<proteinExistence type="inferred from homology"/>
<dbReference type="CDD" id="cd00077">
    <property type="entry name" value="HDc"/>
    <property type="match status" value="1"/>
</dbReference>
<dbReference type="SUPFAM" id="SSF81301">
    <property type="entry name" value="Nucleotidyltransferase"/>
    <property type="match status" value="1"/>
</dbReference>
<dbReference type="CDD" id="cd05398">
    <property type="entry name" value="NT_ClassII-CCAase"/>
    <property type="match status" value="1"/>
</dbReference>
<evidence type="ECO:0000256" key="9">
    <source>
        <dbReference type="RuleBase" id="RU003953"/>
    </source>
</evidence>
<evidence type="ECO:0000256" key="4">
    <source>
        <dbReference type="ARBA" id="ARBA00022695"/>
    </source>
</evidence>
<keyword evidence="5" id="KW-0479">Metal-binding</keyword>
<evidence type="ECO:0000256" key="6">
    <source>
        <dbReference type="ARBA" id="ARBA00022741"/>
    </source>
</evidence>
<dbReference type="Proteomes" id="UP001524473">
    <property type="component" value="Unassembled WGS sequence"/>
</dbReference>
<dbReference type="PANTHER" id="PTHR46173:SF1">
    <property type="entry name" value="CCA TRNA NUCLEOTIDYLTRANSFERASE 1, MITOCHONDRIAL"/>
    <property type="match status" value="1"/>
</dbReference>
<dbReference type="InterPro" id="IPR032810">
    <property type="entry name" value="CCA-adding_enz_C"/>
</dbReference>
<accession>A0ABT1S341</accession>
<evidence type="ECO:0000256" key="8">
    <source>
        <dbReference type="ARBA" id="ARBA00022884"/>
    </source>
</evidence>
<dbReference type="InterPro" id="IPR003607">
    <property type="entry name" value="HD/PDEase_dom"/>
</dbReference>
<dbReference type="Gene3D" id="1.10.246.80">
    <property type="match status" value="1"/>
</dbReference>
<name>A0ABT1S341_9FIRM</name>
<feature type="domain" description="tRNA nucleotidyltransferase/poly(A) polymerase RNA and SrmB- binding" evidence="11">
    <location>
        <begin position="176"/>
        <end position="234"/>
    </location>
</feature>
<dbReference type="InterPro" id="IPR032828">
    <property type="entry name" value="PolyA_RNA-bd"/>
</dbReference>
<keyword evidence="7" id="KW-0460">Magnesium</keyword>
<dbReference type="EMBL" id="JANFZH010000045">
    <property type="protein sequence ID" value="MCQ4841344.1"/>
    <property type="molecule type" value="Genomic_DNA"/>
</dbReference>
<keyword evidence="2 9" id="KW-0808">Transferase</keyword>
<evidence type="ECO:0000259" key="12">
    <source>
        <dbReference type="Pfam" id="PF13735"/>
    </source>
</evidence>
<evidence type="ECO:0000256" key="3">
    <source>
        <dbReference type="ARBA" id="ARBA00022694"/>
    </source>
</evidence>
<dbReference type="PANTHER" id="PTHR46173">
    <property type="entry name" value="CCA TRNA NUCLEOTIDYLTRANSFERASE 1, MITOCHONDRIAL"/>
    <property type="match status" value="1"/>
</dbReference>
<evidence type="ECO:0000256" key="2">
    <source>
        <dbReference type="ARBA" id="ARBA00022679"/>
    </source>
</evidence>
<comment type="cofactor">
    <cofactor evidence="1">
        <name>Mg(2+)</name>
        <dbReference type="ChEBI" id="CHEBI:18420"/>
    </cofactor>
</comment>
<evidence type="ECO:0000256" key="1">
    <source>
        <dbReference type="ARBA" id="ARBA00001946"/>
    </source>
</evidence>
<dbReference type="Gene3D" id="1.10.3090.10">
    <property type="entry name" value="cca-adding enzyme, domain 2"/>
    <property type="match status" value="1"/>
</dbReference>
<dbReference type="Gene3D" id="3.30.460.10">
    <property type="entry name" value="Beta Polymerase, domain 2"/>
    <property type="match status" value="1"/>
</dbReference>
<keyword evidence="8 9" id="KW-0694">RNA-binding</keyword>
<keyword evidence="6" id="KW-0547">Nucleotide-binding</keyword>